<evidence type="ECO:0000259" key="4">
    <source>
        <dbReference type="Pfam" id="PF13439"/>
    </source>
</evidence>
<organism evidence="5 6">
    <name type="scientific">Streptomyces chattanoogensis</name>
    <dbReference type="NCBI Taxonomy" id="66876"/>
    <lineage>
        <taxon>Bacteria</taxon>
        <taxon>Bacillati</taxon>
        <taxon>Actinomycetota</taxon>
        <taxon>Actinomycetes</taxon>
        <taxon>Kitasatosporales</taxon>
        <taxon>Streptomycetaceae</taxon>
        <taxon>Streptomyces</taxon>
    </lineage>
</organism>
<keyword evidence="1" id="KW-0328">Glycosyltransferase</keyword>
<accession>A0A0N0XR32</accession>
<dbReference type="PANTHER" id="PTHR45947:SF3">
    <property type="entry name" value="SULFOQUINOVOSYL TRANSFERASE SQD2"/>
    <property type="match status" value="1"/>
</dbReference>
<dbReference type="AlphaFoldDB" id="A0A0N0XR32"/>
<evidence type="ECO:0000256" key="1">
    <source>
        <dbReference type="ARBA" id="ARBA00022676"/>
    </source>
</evidence>
<dbReference type="RefSeq" id="WP_053927462.1">
    <property type="nucleotide sequence ID" value="NZ_LGKG01000182.1"/>
</dbReference>
<dbReference type="EMBL" id="LGKG01000182">
    <property type="protein sequence ID" value="KPC59464.1"/>
    <property type="molecule type" value="Genomic_DNA"/>
</dbReference>
<evidence type="ECO:0000313" key="6">
    <source>
        <dbReference type="Proteomes" id="UP000037982"/>
    </source>
</evidence>
<dbReference type="InterPro" id="IPR028098">
    <property type="entry name" value="Glyco_trans_4-like_N"/>
</dbReference>
<comment type="caution">
    <text evidence="5">The sequence shown here is derived from an EMBL/GenBank/DDBJ whole genome shotgun (WGS) entry which is preliminary data.</text>
</comment>
<protein>
    <submittedName>
        <fullName evidence="5">Glycosyl transferase family 1</fullName>
    </submittedName>
</protein>
<dbReference type="GO" id="GO:1901137">
    <property type="term" value="P:carbohydrate derivative biosynthetic process"/>
    <property type="evidence" value="ECO:0007669"/>
    <property type="project" value="UniProtKB-ARBA"/>
</dbReference>
<feature type="domain" description="Glycosyltransferase subfamily 4-like N-terminal" evidence="4">
    <location>
        <begin position="14"/>
        <end position="182"/>
    </location>
</feature>
<name>A0A0N0XR32_9ACTN</name>
<evidence type="ECO:0000259" key="3">
    <source>
        <dbReference type="Pfam" id="PF00534"/>
    </source>
</evidence>
<dbReference type="InterPro" id="IPR050194">
    <property type="entry name" value="Glycosyltransferase_grp1"/>
</dbReference>
<evidence type="ECO:0000313" key="5">
    <source>
        <dbReference type="EMBL" id="KPC59464.1"/>
    </source>
</evidence>
<proteinExistence type="predicted"/>
<dbReference type="Proteomes" id="UP000037982">
    <property type="component" value="Unassembled WGS sequence"/>
</dbReference>
<keyword evidence="6" id="KW-1185">Reference proteome</keyword>
<dbReference type="Pfam" id="PF00534">
    <property type="entry name" value="Glycos_transf_1"/>
    <property type="match status" value="1"/>
</dbReference>
<evidence type="ECO:0000256" key="2">
    <source>
        <dbReference type="ARBA" id="ARBA00022679"/>
    </source>
</evidence>
<keyword evidence="2 5" id="KW-0808">Transferase</keyword>
<dbReference type="Pfam" id="PF13439">
    <property type="entry name" value="Glyco_transf_4"/>
    <property type="match status" value="1"/>
</dbReference>
<dbReference type="CDD" id="cd03814">
    <property type="entry name" value="GT4-like"/>
    <property type="match status" value="1"/>
</dbReference>
<dbReference type="Gene3D" id="3.40.50.2000">
    <property type="entry name" value="Glycogen Phosphorylase B"/>
    <property type="match status" value="2"/>
</dbReference>
<gene>
    <name evidence="5" type="ORF">ADL29_34590</name>
</gene>
<feature type="domain" description="Glycosyl transferase family 1" evidence="3">
    <location>
        <begin position="195"/>
        <end position="344"/>
    </location>
</feature>
<reference evidence="6" key="1">
    <citation type="submission" date="2015-07" db="EMBL/GenBank/DDBJ databases">
        <authorList>
            <person name="Ju K.-S."/>
            <person name="Doroghazi J.R."/>
            <person name="Metcalf W.W."/>
        </authorList>
    </citation>
    <scope>NUCLEOTIDE SEQUENCE [LARGE SCALE GENOMIC DNA]</scope>
    <source>
        <strain evidence="6">NRRL ISP-5002</strain>
    </source>
</reference>
<dbReference type="InterPro" id="IPR001296">
    <property type="entry name" value="Glyco_trans_1"/>
</dbReference>
<sequence>MRVVIVTESFPPDVNGVAHCALETARHLVRRGHDPLVVAPLGGYEPAGATVESPCPVVRVPSVPLPGYPQVRIALPGRRLSAALAAHRPDVVHLASPFVLGARGMAAAARRGVPAIAVYQTDLGRYARTYLGGGGATAWRRIRAVHAAADRTLAPSSAALLDLTEHGVPRVHLWPRGVDAARFHPGRRDAVLRSSLAAGRELLVGYVGRLAPEKDVRLLAETSRLPGVRTVVIGDGPSAAGLRAALPEVRFLGRRTGDELARLYASLDLFVHTGPYETFCQTVQEAMASGVPVVAPRAGGPLDLVDHGRTGLLVTPGDGGAVRDAVRLLGRSAELRVRYGAAARAAVEDRTWEAVGDQLLGHYEDVLAGRTAVAA</sequence>
<dbReference type="GO" id="GO:0016758">
    <property type="term" value="F:hexosyltransferase activity"/>
    <property type="evidence" value="ECO:0007669"/>
    <property type="project" value="TreeGrafter"/>
</dbReference>
<dbReference type="PANTHER" id="PTHR45947">
    <property type="entry name" value="SULFOQUINOVOSYL TRANSFERASE SQD2"/>
    <property type="match status" value="1"/>
</dbReference>
<dbReference type="SUPFAM" id="SSF53756">
    <property type="entry name" value="UDP-Glycosyltransferase/glycogen phosphorylase"/>
    <property type="match status" value="1"/>
</dbReference>
<dbReference type="PATRIC" id="fig|66876.3.peg.7619"/>